<evidence type="ECO:0000256" key="5">
    <source>
        <dbReference type="ARBA" id="ARBA00023136"/>
    </source>
</evidence>
<feature type="transmembrane region" description="Helical" evidence="7">
    <location>
        <begin position="326"/>
        <end position="355"/>
    </location>
</feature>
<dbReference type="PANTHER" id="PTHR30572:SF4">
    <property type="entry name" value="ABC TRANSPORTER PERMEASE YTRF"/>
    <property type="match status" value="1"/>
</dbReference>
<comment type="subcellular location">
    <subcellularLocation>
        <location evidence="1">Cell membrane</location>
        <topology evidence="1">Multi-pass membrane protein</topology>
    </subcellularLocation>
</comment>
<dbReference type="STRING" id="1798384.A3D03_01610"/>
<proteinExistence type="inferred from homology"/>
<reference evidence="10 11" key="1">
    <citation type="journal article" date="2016" name="Nat. Commun.">
        <title>Thousands of microbial genomes shed light on interconnected biogeochemical processes in an aquifer system.</title>
        <authorList>
            <person name="Anantharaman K."/>
            <person name="Brown C.T."/>
            <person name="Hug L.A."/>
            <person name="Sharon I."/>
            <person name="Castelle C.J."/>
            <person name="Probst A.J."/>
            <person name="Thomas B.C."/>
            <person name="Singh A."/>
            <person name="Wilkins M.J."/>
            <person name="Karaoz U."/>
            <person name="Brodie E.L."/>
            <person name="Williams K.H."/>
            <person name="Hubbard S.S."/>
            <person name="Banfield J.F."/>
        </authorList>
    </citation>
    <scope>NUCLEOTIDE SEQUENCE [LARGE SCALE GENOMIC DNA]</scope>
</reference>
<dbReference type="Pfam" id="PF02687">
    <property type="entry name" value="FtsX"/>
    <property type="match status" value="1"/>
</dbReference>
<evidence type="ECO:0000256" key="4">
    <source>
        <dbReference type="ARBA" id="ARBA00022989"/>
    </source>
</evidence>
<dbReference type="GO" id="GO:0005886">
    <property type="term" value="C:plasma membrane"/>
    <property type="evidence" value="ECO:0007669"/>
    <property type="project" value="UniProtKB-SubCell"/>
</dbReference>
<evidence type="ECO:0000256" key="1">
    <source>
        <dbReference type="ARBA" id="ARBA00004651"/>
    </source>
</evidence>
<evidence type="ECO:0000313" key="11">
    <source>
        <dbReference type="Proteomes" id="UP000177092"/>
    </source>
</evidence>
<dbReference type="Proteomes" id="UP000177092">
    <property type="component" value="Unassembled WGS sequence"/>
</dbReference>
<evidence type="ECO:0008006" key="12">
    <source>
        <dbReference type="Google" id="ProtNLM"/>
    </source>
</evidence>
<evidence type="ECO:0000313" key="10">
    <source>
        <dbReference type="EMBL" id="OGG20417.1"/>
    </source>
</evidence>
<feature type="domain" description="MacB-like periplasmic core" evidence="9">
    <location>
        <begin position="22"/>
        <end position="248"/>
    </location>
</feature>
<comment type="similarity">
    <text evidence="6">Belongs to the ABC-4 integral membrane protein family.</text>
</comment>
<name>A0A1F6A7U6_9BACT</name>
<dbReference type="GO" id="GO:0022857">
    <property type="term" value="F:transmembrane transporter activity"/>
    <property type="evidence" value="ECO:0007669"/>
    <property type="project" value="TreeGrafter"/>
</dbReference>
<keyword evidence="4 7" id="KW-1133">Transmembrane helix</keyword>
<sequence length="402" mass="44050">MTYFYFILKSALEDFRRNKVRTLLTSLGILIGVSSVVLLMAFGLGLKKYITDQFESLGANLLIIFPGKLIQNGQFRQGPGGLGGKRFDEKDVLKLTKIKTALYIVPAFTKTVEVSGGSHTETADIYATTNDIFAIRNLELDLGSYFTATDNDKRSKYAVLGPKIAEKLFGTKETALGRSVKIENQGFKVVGILKSKGGGGFGGPDLDSFAYIPYKTSYSFNPDKKFIAINIKVDRQDNIQSTKEQVKKIMLDRYSEDDFSVIEATEILNAVSSIFAIMNAVLVAIAAISLIVGGIGIMNIMYVSVVERTKEIGIRRAVGATRSDILYQFLIESVILSLVGGFLGLLISYLVVLLVQKFFPAYMNLESILIALGVSSLIGIVFGVFPARKASLLSPIDAIRYE</sequence>
<dbReference type="EMBL" id="MFJN01000047">
    <property type="protein sequence ID" value="OGG20417.1"/>
    <property type="molecule type" value="Genomic_DNA"/>
</dbReference>
<dbReference type="InterPro" id="IPR003838">
    <property type="entry name" value="ABC3_permease_C"/>
</dbReference>
<evidence type="ECO:0000259" key="9">
    <source>
        <dbReference type="Pfam" id="PF12704"/>
    </source>
</evidence>
<dbReference type="InterPro" id="IPR025857">
    <property type="entry name" value="MacB_PCD"/>
</dbReference>
<feature type="transmembrane region" description="Helical" evidence="7">
    <location>
        <begin position="367"/>
        <end position="385"/>
    </location>
</feature>
<organism evidence="10 11">
    <name type="scientific">Candidatus Gottesmanbacteria bacterium RIFCSPHIGHO2_02_FULL_40_13</name>
    <dbReference type="NCBI Taxonomy" id="1798384"/>
    <lineage>
        <taxon>Bacteria</taxon>
        <taxon>Candidatus Gottesmaniibacteriota</taxon>
    </lineage>
</organism>
<accession>A0A1F6A7U6</accession>
<feature type="transmembrane region" description="Helical" evidence="7">
    <location>
        <begin position="20"/>
        <end position="46"/>
    </location>
</feature>
<keyword evidence="3 7" id="KW-0812">Transmembrane</keyword>
<dbReference type="Pfam" id="PF12704">
    <property type="entry name" value="MacB_PCD"/>
    <property type="match status" value="1"/>
</dbReference>
<evidence type="ECO:0000256" key="7">
    <source>
        <dbReference type="SAM" id="Phobius"/>
    </source>
</evidence>
<protein>
    <recommendedName>
        <fullName evidence="12">Multidrug ABC transporter substrate-binding protein</fullName>
    </recommendedName>
</protein>
<comment type="caution">
    <text evidence="10">The sequence shown here is derived from an EMBL/GenBank/DDBJ whole genome shotgun (WGS) entry which is preliminary data.</text>
</comment>
<keyword evidence="2" id="KW-1003">Cell membrane</keyword>
<keyword evidence="5 7" id="KW-0472">Membrane</keyword>
<dbReference type="AlphaFoldDB" id="A0A1F6A7U6"/>
<feature type="domain" description="ABC3 transporter permease C-terminal" evidence="8">
    <location>
        <begin position="284"/>
        <end position="391"/>
    </location>
</feature>
<evidence type="ECO:0000259" key="8">
    <source>
        <dbReference type="Pfam" id="PF02687"/>
    </source>
</evidence>
<evidence type="ECO:0000256" key="2">
    <source>
        <dbReference type="ARBA" id="ARBA00022475"/>
    </source>
</evidence>
<evidence type="ECO:0000256" key="3">
    <source>
        <dbReference type="ARBA" id="ARBA00022692"/>
    </source>
</evidence>
<evidence type="ECO:0000256" key="6">
    <source>
        <dbReference type="ARBA" id="ARBA00038076"/>
    </source>
</evidence>
<feature type="transmembrane region" description="Helical" evidence="7">
    <location>
        <begin position="274"/>
        <end position="305"/>
    </location>
</feature>
<dbReference type="PANTHER" id="PTHR30572">
    <property type="entry name" value="MEMBRANE COMPONENT OF TRANSPORTER-RELATED"/>
    <property type="match status" value="1"/>
</dbReference>
<gene>
    <name evidence="10" type="ORF">A3D03_01610</name>
</gene>
<dbReference type="InterPro" id="IPR050250">
    <property type="entry name" value="Macrolide_Exporter_MacB"/>
</dbReference>